<dbReference type="InterPro" id="IPR006569">
    <property type="entry name" value="CID_dom"/>
</dbReference>
<dbReference type="EMBL" id="LK052901">
    <property type="protein sequence ID" value="CDR45078.1"/>
    <property type="molecule type" value="Genomic_DNA"/>
</dbReference>
<dbReference type="SUPFAM" id="SSF48464">
    <property type="entry name" value="ENTH/VHS domain"/>
    <property type="match status" value="1"/>
</dbReference>
<feature type="compositionally biased region" description="Acidic residues" evidence="1">
    <location>
        <begin position="259"/>
        <end position="279"/>
    </location>
</feature>
<dbReference type="Gene3D" id="1.25.40.90">
    <property type="match status" value="1"/>
</dbReference>
<dbReference type="SMART" id="SM00582">
    <property type="entry name" value="RPR"/>
    <property type="match status" value="1"/>
</dbReference>
<gene>
    <name evidence="3" type="ORF">CYFA0S_16e01816g</name>
</gene>
<feature type="compositionally biased region" description="Basic residues" evidence="1">
    <location>
        <begin position="347"/>
        <end position="356"/>
    </location>
</feature>
<organism evidence="3">
    <name type="scientific">Cyberlindnera fabianii</name>
    <name type="common">Yeast</name>
    <name type="synonym">Hansenula fabianii</name>
    <dbReference type="NCBI Taxonomy" id="36022"/>
    <lineage>
        <taxon>Eukaryota</taxon>
        <taxon>Fungi</taxon>
        <taxon>Dikarya</taxon>
        <taxon>Ascomycota</taxon>
        <taxon>Saccharomycotina</taxon>
        <taxon>Saccharomycetes</taxon>
        <taxon>Phaffomycetales</taxon>
        <taxon>Phaffomycetaceae</taxon>
        <taxon>Cyberlindnera</taxon>
    </lineage>
</organism>
<dbReference type="GO" id="GO:0099122">
    <property type="term" value="F:RNA polymerase II C-terminal domain binding"/>
    <property type="evidence" value="ECO:0007669"/>
    <property type="project" value="InterPro"/>
</dbReference>
<evidence type="ECO:0000259" key="2">
    <source>
        <dbReference type="PROSITE" id="PS51391"/>
    </source>
</evidence>
<dbReference type="Pfam" id="PF04818">
    <property type="entry name" value="CID"/>
    <property type="match status" value="1"/>
</dbReference>
<dbReference type="InterPro" id="IPR047883">
    <property type="entry name" value="Rtt103-like_CID"/>
</dbReference>
<feature type="compositionally biased region" description="Basic and acidic residues" evidence="1">
    <location>
        <begin position="280"/>
        <end position="303"/>
    </location>
</feature>
<dbReference type="OrthoDB" id="10069473at2759"/>
<proteinExistence type="predicted"/>
<feature type="compositionally biased region" description="Basic and acidic residues" evidence="1">
    <location>
        <begin position="237"/>
        <end position="253"/>
    </location>
</feature>
<accession>A0A061BB31</accession>
<feature type="domain" description="CID" evidence="2">
    <location>
        <begin position="1"/>
        <end position="133"/>
    </location>
</feature>
<sequence length="356" mass="40253">MSYSNESFISKLNALQETQESIVSTSTWVLFHYRYADRIASEWEKYLYQAPPPRKLAVIYLANEVVQQARARKRTEFIDAFYKVLPGSLGNAYKKVPPQIQTKIAKLVNVLVDRKIFPGPLNVPGISSDSGHQSVAHASVGSDDEKLRGLASSGQKFHKFYHEMLLKANGSFTDSQLPYLQRLKVMLAENIGQLQDLQSTVDEEIEKTAERSKAAREKLEELKKKQQEIEMQKHLDEMKRQEEARKQAEEDKILPTYAESDDDSDSDSDSDSESGSDNDEEKKETEKSTTDDSSETKKDKTEETNPEADDEEYSPEEATATPTPTAPDTTTETMTETTHSQASEPPKKKKKVLRFA</sequence>
<protein>
    <submittedName>
        <fullName evidence="3">CYFA0S16e01816g1_1</fullName>
    </submittedName>
</protein>
<dbReference type="AlphaFoldDB" id="A0A061BB31"/>
<dbReference type="PhylomeDB" id="A0A061BB31"/>
<dbReference type="PANTHER" id="PTHR12460">
    <property type="entry name" value="CYCLIN-DEPENDENT KINASE INHIBITOR-RELATED PROTEIN"/>
    <property type="match status" value="1"/>
</dbReference>
<evidence type="ECO:0000256" key="1">
    <source>
        <dbReference type="SAM" id="MobiDB-lite"/>
    </source>
</evidence>
<dbReference type="VEuPathDB" id="FungiDB:BON22_1374"/>
<feature type="compositionally biased region" description="Acidic residues" evidence="1">
    <location>
        <begin position="304"/>
        <end position="315"/>
    </location>
</feature>
<name>A0A061BB31_CYBFA</name>
<feature type="region of interest" description="Disordered" evidence="1">
    <location>
        <begin position="237"/>
        <end position="356"/>
    </location>
</feature>
<dbReference type="CDD" id="cd17003">
    <property type="entry name" value="CID_Rtt103"/>
    <property type="match status" value="1"/>
</dbReference>
<dbReference type="InterPro" id="IPR008942">
    <property type="entry name" value="ENTH_VHS"/>
</dbReference>
<dbReference type="PROSITE" id="PS51391">
    <property type="entry name" value="CID"/>
    <property type="match status" value="1"/>
</dbReference>
<reference evidence="3" key="1">
    <citation type="journal article" date="2014" name="Genome Announc.">
        <title>Genome sequence of the yeast Cyberlindnera fabianii (Hansenula fabianii).</title>
        <authorList>
            <person name="Freel K.C."/>
            <person name="Sarilar V."/>
            <person name="Neuveglise C."/>
            <person name="Devillers H."/>
            <person name="Friedrich A."/>
            <person name="Schacherer J."/>
        </authorList>
    </citation>
    <scope>NUCLEOTIDE SEQUENCE</scope>
    <source>
        <strain evidence="3">YJS4271</strain>
    </source>
</reference>
<dbReference type="GO" id="GO:0031124">
    <property type="term" value="P:mRNA 3'-end processing"/>
    <property type="evidence" value="ECO:0007669"/>
    <property type="project" value="InterPro"/>
</dbReference>
<feature type="compositionally biased region" description="Low complexity" evidence="1">
    <location>
        <begin position="316"/>
        <end position="338"/>
    </location>
</feature>
<evidence type="ECO:0000313" key="3">
    <source>
        <dbReference type="EMBL" id="CDR45078.1"/>
    </source>
</evidence>
<dbReference type="PANTHER" id="PTHR12460:SF0">
    <property type="entry name" value="CID DOMAIN-CONTAINING PROTEIN-RELATED"/>
    <property type="match status" value="1"/>
</dbReference>